<gene>
    <name evidence="2" type="ORF">S01H1_56079</name>
</gene>
<accession>X0VXD3</accession>
<reference evidence="2" key="1">
    <citation type="journal article" date="2014" name="Front. Microbiol.">
        <title>High frequency of phylogenetically diverse reductive dehalogenase-homologous genes in deep subseafloor sedimentary metagenomes.</title>
        <authorList>
            <person name="Kawai M."/>
            <person name="Futagami T."/>
            <person name="Toyoda A."/>
            <person name="Takaki Y."/>
            <person name="Nishi S."/>
            <person name="Hori S."/>
            <person name="Arai W."/>
            <person name="Tsubouchi T."/>
            <person name="Morono Y."/>
            <person name="Uchiyama I."/>
            <person name="Ito T."/>
            <person name="Fujiyama A."/>
            <person name="Inagaki F."/>
            <person name="Takami H."/>
        </authorList>
    </citation>
    <scope>NUCLEOTIDE SEQUENCE</scope>
    <source>
        <strain evidence="2">Expedition CK06-06</strain>
    </source>
</reference>
<evidence type="ECO:0000256" key="1">
    <source>
        <dbReference type="SAM" id="MobiDB-lite"/>
    </source>
</evidence>
<proteinExistence type="predicted"/>
<dbReference type="EMBL" id="BARS01036492">
    <property type="protein sequence ID" value="GAG15782.1"/>
    <property type="molecule type" value="Genomic_DNA"/>
</dbReference>
<feature type="region of interest" description="Disordered" evidence="1">
    <location>
        <begin position="40"/>
        <end position="78"/>
    </location>
</feature>
<comment type="caution">
    <text evidence="2">The sequence shown here is derived from an EMBL/GenBank/DDBJ whole genome shotgun (WGS) entry which is preliminary data.</text>
</comment>
<name>X0VXD3_9ZZZZ</name>
<organism evidence="2">
    <name type="scientific">marine sediment metagenome</name>
    <dbReference type="NCBI Taxonomy" id="412755"/>
    <lineage>
        <taxon>unclassified sequences</taxon>
        <taxon>metagenomes</taxon>
        <taxon>ecological metagenomes</taxon>
    </lineage>
</organism>
<protein>
    <submittedName>
        <fullName evidence="2">Uncharacterized protein</fullName>
    </submittedName>
</protein>
<evidence type="ECO:0000313" key="2">
    <source>
        <dbReference type="EMBL" id="GAG15782.1"/>
    </source>
</evidence>
<sequence>MHNYTSKILAQLINKGLAESRAFVEDGKKMSYFEYRLIQPASPVKPSQQPDTQSHTERPNRPKKIRGGMPESETPRAPHIYVEQNRKCVECPAYYRAADDGKKCTIDCGG</sequence>
<dbReference type="AlphaFoldDB" id="X0VXD3"/>